<dbReference type="AlphaFoldDB" id="A0A8X6WXD2"/>
<feature type="transmembrane region" description="Helical" evidence="1">
    <location>
        <begin position="66"/>
        <end position="90"/>
    </location>
</feature>
<organism evidence="3 4">
    <name type="scientific">Trichonephila inaurata madagascariensis</name>
    <dbReference type="NCBI Taxonomy" id="2747483"/>
    <lineage>
        <taxon>Eukaryota</taxon>
        <taxon>Metazoa</taxon>
        <taxon>Ecdysozoa</taxon>
        <taxon>Arthropoda</taxon>
        <taxon>Chelicerata</taxon>
        <taxon>Arachnida</taxon>
        <taxon>Araneae</taxon>
        <taxon>Araneomorphae</taxon>
        <taxon>Entelegynae</taxon>
        <taxon>Araneoidea</taxon>
        <taxon>Nephilidae</taxon>
        <taxon>Trichonephila</taxon>
        <taxon>Trichonephila inaurata</taxon>
    </lineage>
</organism>
<gene>
    <name evidence="3" type="ORF">TNIN_357291</name>
</gene>
<evidence type="ECO:0000313" key="3">
    <source>
        <dbReference type="EMBL" id="GFY43043.1"/>
    </source>
</evidence>
<keyword evidence="1" id="KW-0472">Membrane</keyword>
<name>A0A8X6WXD2_9ARAC</name>
<comment type="caution">
    <text evidence="3">The sequence shown here is derived from an EMBL/GenBank/DDBJ whole genome shotgun (WGS) entry which is preliminary data.</text>
</comment>
<feature type="signal peptide" evidence="2">
    <location>
        <begin position="1"/>
        <end position="24"/>
    </location>
</feature>
<evidence type="ECO:0000256" key="2">
    <source>
        <dbReference type="SAM" id="SignalP"/>
    </source>
</evidence>
<keyword evidence="4" id="KW-1185">Reference proteome</keyword>
<dbReference type="Proteomes" id="UP000886998">
    <property type="component" value="Unassembled WGS sequence"/>
</dbReference>
<keyword evidence="1" id="KW-0812">Transmembrane</keyword>
<protein>
    <submittedName>
        <fullName evidence="3">Uncharacterized protein</fullName>
    </submittedName>
</protein>
<dbReference type="EMBL" id="BMAV01003442">
    <property type="protein sequence ID" value="GFY43043.1"/>
    <property type="molecule type" value="Genomic_DNA"/>
</dbReference>
<keyword evidence="2" id="KW-0732">Signal</keyword>
<evidence type="ECO:0000313" key="4">
    <source>
        <dbReference type="Proteomes" id="UP000886998"/>
    </source>
</evidence>
<reference evidence="3" key="1">
    <citation type="submission" date="2020-08" db="EMBL/GenBank/DDBJ databases">
        <title>Multicomponent nature underlies the extraordinary mechanical properties of spider dragline silk.</title>
        <authorList>
            <person name="Kono N."/>
            <person name="Nakamura H."/>
            <person name="Mori M."/>
            <person name="Yoshida Y."/>
            <person name="Ohtoshi R."/>
            <person name="Malay A.D."/>
            <person name="Moran D.A.P."/>
            <person name="Tomita M."/>
            <person name="Numata K."/>
            <person name="Arakawa K."/>
        </authorList>
    </citation>
    <scope>NUCLEOTIDE SEQUENCE</scope>
</reference>
<accession>A0A8X6WXD2</accession>
<keyword evidence="1" id="KW-1133">Transmembrane helix</keyword>
<evidence type="ECO:0000256" key="1">
    <source>
        <dbReference type="SAM" id="Phobius"/>
    </source>
</evidence>
<proteinExistence type="predicted"/>
<sequence>MRLSGSSHRIYRLLSLLFPASVYGFLQRHPSLLPQLRRSSGDLQETVGNRQKIKCKEKMETFSNRYSYSILLSTNFFCFTKGILFICVLYKFCNIKLFMKQLNGSNTSR</sequence>
<feature type="chain" id="PRO_5036495077" evidence="2">
    <location>
        <begin position="25"/>
        <end position="109"/>
    </location>
</feature>